<feature type="chain" id="PRO_5019795678" evidence="1">
    <location>
        <begin position="22"/>
        <end position="413"/>
    </location>
</feature>
<accession>A0A495DJM8</accession>
<keyword evidence="1" id="KW-0732">Signal</keyword>
<dbReference type="Proteomes" id="UP000273675">
    <property type="component" value="Unassembled WGS sequence"/>
</dbReference>
<evidence type="ECO:0000313" key="3">
    <source>
        <dbReference type="Proteomes" id="UP000273675"/>
    </source>
</evidence>
<comment type="caution">
    <text evidence="2">The sequence shown here is derived from an EMBL/GenBank/DDBJ whole genome shotgun (WGS) entry which is preliminary data.</text>
</comment>
<organism evidence="2 3">
    <name type="scientific">Maricaulis maris</name>
    <dbReference type="NCBI Taxonomy" id="74318"/>
    <lineage>
        <taxon>Bacteria</taxon>
        <taxon>Pseudomonadati</taxon>
        <taxon>Pseudomonadota</taxon>
        <taxon>Alphaproteobacteria</taxon>
        <taxon>Maricaulales</taxon>
        <taxon>Maricaulaceae</taxon>
        <taxon>Maricaulis</taxon>
    </lineage>
</organism>
<name>A0A495DJM8_9PROT</name>
<gene>
    <name evidence="2" type="ORF">C7435_0731</name>
</gene>
<dbReference type="EMBL" id="RBIM01000002">
    <property type="protein sequence ID" value="RKR02792.1"/>
    <property type="molecule type" value="Genomic_DNA"/>
</dbReference>
<dbReference type="PROSITE" id="PS51257">
    <property type="entry name" value="PROKAR_LIPOPROTEIN"/>
    <property type="match status" value="1"/>
</dbReference>
<dbReference type="AlphaFoldDB" id="A0A495DJM8"/>
<evidence type="ECO:0000313" key="2">
    <source>
        <dbReference type="EMBL" id="RKR02792.1"/>
    </source>
</evidence>
<proteinExistence type="predicted"/>
<reference evidence="2 3" key="1">
    <citation type="submission" date="2018-10" db="EMBL/GenBank/DDBJ databases">
        <title>Genomic Encyclopedia of Type Strains, Phase IV (KMG-IV): sequencing the most valuable type-strain genomes for metagenomic binning, comparative biology and taxonomic classification.</title>
        <authorList>
            <person name="Goeker M."/>
        </authorList>
    </citation>
    <scope>NUCLEOTIDE SEQUENCE [LARGE SCALE GENOMIC DNA]</scope>
    <source>
        <strain evidence="2 3">DSM 4734</strain>
    </source>
</reference>
<evidence type="ECO:0000256" key="1">
    <source>
        <dbReference type="SAM" id="SignalP"/>
    </source>
</evidence>
<feature type="signal peptide" evidence="1">
    <location>
        <begin position="1"/>
        <end position="21"/>
    </location>
</feature>
<sequence length="413" mass="44841">MLRLFLIVSLLLALQTLSSCASSQPRGALCVRGDGCILDERERRGPRGSDQLEVTPFRTSQPNLSLDLNIDGYFDHVGELLLPGQISGATCGGGTATQMFDVSSLDARPGTETPGFLTVAEMTENYSTTESGAVSTRANVGPVLANLLSSRGISQETAAGVGAAFASGQTSIVAARGKYIEVRLSDGVIRQLRDRTVMDGDATQRAHLYNCILELALSRHDHRLLTGLSGFYMESLEINSNFNRDFELAVEAAVSNPDEEVAVLELRGEVASSLNGEFRSLVTSEFRQFSQETFRYGAIAYTSPYTFFVFAGQGNVRIPALGGRRRVEICNGGEHRQTGTSNNYLQVVIADQPGRVPAVDVAGVDLPLQTHGHRHMRCRTYRLESPLDIAFYDMDPSNQAEVASIEGTVAFFR</sequence>
<protein>
    <submittedName>
        <fullName evidence="2">Uncharacterized protein</fullName>
    </submittedName>
</protein>